<sequence length="393" mass="41995">MTASQPPSWSEERIARLALAHVVEPADPATWRDVATHGVEQTWASLRSPRSSSRWSPRAVVFDPEGAILRSERSGARFLIPGDEEWPEQLEVLGGCEPVQERCGVPVGLWVRGAGDLAAIARSAVAMVGARASTSYGDHMSMQLAHDLVMARVPVVSGAAYGIDAAAHRGALAARHGLPDGVTAAVLACGVDQVYPSAHANLFEAITERGVLVSELPPGEHPTRLRFLSRNRLIASLSRATVIVEAAYRSGARNTVTWAVACGRHVMAVPGPVTSALSATPNRLIRDHEAELVADLDDVLALLSPVGQDALIGHQEPATLVDLLGETETIVLEAMPARGTIGVDELAIRAALPVPRCLVELESLTAKGLVREGDAGRWQLTHRHLDRRRSVSR</sequence>
<dbReference type="EMBL" id="CP045725">
    <property type="protein sequence ID" value="QGF24898.1"/>
    <property type="molecule type" value="Genomic_DNA"/>
</dbReference>
<dbReference type="PANTHER" id="PTHR43022">
    <property type="entry name" value="PROTEIN SMF"/>
    <property type="match status" value="1"/>
</dbReference>
<dbReference type="KEGG" id="rain:Rai3103_16160"/>
<keyword evidence="4" id="KW-1185">Reference proteome</keyword>
<gene>
    <name evidence="3" type="ORF">Rai3103_16160</name>
</gene>
<dbReference type="Pfam" id="PF02481">
    <property type="entry name" value="DNA_processg_A"/>
    <property type="match status" value="1"/>
</dbReference>
<dbReference type="RefSeq" id="WP_153573427.1">
    <property type="nucleotide sequence ID" value="NZ_CP045725.1"/>
</dbReference>
<evidence type="ECO:0000259" key="2">
    <source>
        <dbReference type="Pfam" id="PF02481"/>
    </source>
</evidence>
<evidence type="ECO:0000256" key="1">
    <source>
        <dbReference type="ARBA" id="ARBA00006525"/>
    </source>
</evidence>
<dbReference type="InterPro" id="IPR057666">
    <property type="entry name" value="DrpA_SLOG"/>
</dbReference>
<feature type="domain" description="Smf/DprA SLOG" evidence="2">
    <location>
        <begin position="78"/>
        <end position="302"/>
    </location>
</feature>
<organism evidence="3 4">
    <name type="scientific">Raineyella fluvialis</name>
    <dbReference type="NCBI Taxonomy" id="2662261"/>
    <lineage>
        <taxon>Bacteria</taxon>
        <taxon>Bacillati</taxon>
        <taxon>Actinomycetota</taxon>
        <taxon>Actinomycetes</taxon>
        <taxon>Propionibacteriales</taxon>
        <taxon>Propionibacteriaceae</taxon>
        <taxon>Raineyella</taxon>
    </lineage>
</organism>
<evidence type="ECO:0000313" key="3">
    <source>
        <dbReference type="EMBL" id="QGF24898.1"/>
    </source>
</evidence>
<dbReference type="PANTHER" id="PTHR43022:SF1">
    <property type="entry name" value="PROTEIN SMF"/>
    <property type="match status" value="1"/>
</dbReference>
<dbReference type="AlphaFoldDB" id="A0A5Q2FDQ4"/>
<dbReference type="Gene3D" id="3.40.50.450">
    <property type="match status" value="1"/>
</dbReference>
<accession>A0A5Q2FDQ4</accession>
<evidence type="ECO:0000313" key="4">
    <source>
        <dbReference type="Proteomes" id="UP000386847"/>
    </source>
</evidence>
<dbReference type="SUPFAM" id="SSF102405">
    <property type="entry name" value="MCP/YpsA-like"/>
    <property type="match status" value="1"/>
</dbReference>
<proteinExistence type="inferred from homology"/>
<dbReference type="Proteomes" id="UP000386847">
    <property type="component" value="Chromosome"/>
</dbReference>
<reference evidence="3 4" key="1">
    <citation type="submission" date="2019-10" db="EMBL/GenBank/DDBJ databases">
        <title>Genomic analysis of Raineyella sp. CBA3103.</title>
        <authorList>
            <person name="Roh S.W."/>
        </authorList>
    </citation>
    <scope>NUCLEOTIDE SEQUENCE [LARGE SCALE GENOMIC DNA]</scope>
    <source>
        <strain evidence="3 4">CBA3103</strain>
    </source>
</reference>
<dbReference type="InterPro" id="IPR003488">
    <property type="entry name" value="DprA"/>
</dbReference>
<name>A0A5Q2FDQ4_9ACTN</name>
<protein>
    <submittedName>
        <fullName evidence="3">DNA processing protein DprA</fullName>
    </submittedName>
</protein>
<dbReference type="GO" id="GO:0009294">
    <property type="term" value="P:DNA-mediated transformation"/>
    <property type="evidence" value="ECO:0007669"/>
    <property type="project" value="InterPro"/>
</dbReference>
<comment type="similarity">
    <text evidence="1">Belongs to the DprA/Smf family.</text>
</comment>